<dbReference type="EMBL" id="NCVQ01000006">
    <property type="protein sequence ID" value="PWZ21602.1"/>
    <property type="molecule type" value="Genomic_DNA"/>
</dbReference>
<accession>A0A3L6EKJ0</accession>
<reference evidence="1 2" key="1">
    <citation type="journal article" date="2018" name="Nat. Genet.">
        <title>Extensive intraspecific gene order and gene structural variations between Mo17 and other maize genomes.</title>
        <authorList>
            <person name="Sun S."/>
            <person name="Zhou Y."/>
            <person name="Chen J."/>
            <person name="Shi J."/>
            <person name="Zhao H."/>
            <person name="Zhao H."/>
            <person name="Song W."/>
            <person name="Zhang M."/>
            <person name="Cui Y."/>
            <person name="Dong X."/>
            <person name="Liu H."/>
            <person name="Ma X."/>
            <person name="Jiao Y."/>
            <person name="Wang B."/>
            <person name="Wei X."/>
            <person name="Stein J.C."/>
            <person name="Glaubitz J.C."/>
            <person name="Lu F."/>
            <person name="Yu G."/>
            <person name="Liang C."/>
            <person name="Fengler K."/>
            <person name="Li B."/>
            <person name="Rafalski A."/>
            <person name="Schnable P.S."/>
            <person name="Ware D.H."/>
            <person name="Buckler E.S."/>
            <person name="Lai J."/>
        </authorList>
    </citation>
    <scope>NUCLEOTIDE SEQUENCE [LARGE SCALE GENOMIC DNA]</scope>
    <source>
        <strain evidence="2">cv. Missouri 17</strain>
        <tissue evidence="1">Seedling</tissue>
    </source>
</reference>
<comment type="caution">
    <text evidence="1">The sequence shown here is derived from an EMBL/GenBank/DDBJ whole genome shotgun (WGS) entry which is preliminary data.</text>
</comment>
<proteinExistence type="predicted"/>
<gene>
    <name evidence="1" type="ORF">Zm00014a_008811</name>
</gene>
<evidence type="ECO:0000313" key="2">
    <source>
        <dbReference type="Proteomes" id="UP000251960"/>
    </source>
</evidence>
<dbReference type="Proteomes" id="UP000251960">
    <property type="component" value="Chromosome 5"/>
</dbReference>
<organism evidence="1 2">
    <name type="scientific">Zea mays</name>
    <name type="common">Maize</name>
    <dbReference type="NCBI Taxonomy" id="4577"/>
    <lineage>
        <taxon>Eukaryota</taxon>
        <taxon>Viridiplantae</taxon>
        <taxon>Streptophyta</taxon>
        <taxon>Embryophyta</taxon>
        <taxon>Tracheophyta</taxon>
        <taxon>Spermatophyta</taxon>
        <taxon>Magnoliopsida</taxon>
        <taxon>Liliopsida</taxon>
        <taxon>Poales</taxon>
        <taxon>Poaceae</taxon>
        <taxon>PACMAD clade</taxon>
        <taxon>Panicoideae</taxon>
        <taxon>Andropogonodae</taxon>
        <taxon>Andropogoneae</taxon>
        <taxon>Tripsacinae</taxon>
        <taxon>Zea</taxon>
    </lineage>
</organism>
<protein>
    <submittedName>
        <fullName evidence="1">Uncharacterized protein</fullName>
    </submittedName>
</protein>
<sequence>MQTVDCTVCRGKFKVRDKQAAGDRLKVKRSCAERMEGNQETSLGSLFSRWCGAREEIK</sequence>
<evidence type="ECO:0000313" key="1">
    <source>
        <dbReference type="EMBL" id="PWZ21602.1"/>
    </source>
</evidence>
<dbReference type="AlphaFoldDB" id="A0A3L6EKJ0"/>
<name>A0A3L6EKJ0_MAIZE</name>